<comment type="caution">
    <text evidence="2">The sequence shown here is derived from an EMBL/GenBank/DDBJ whole genome shotgun (WGS) entry which is preliminary data.</text>
</comment>
<evidence type="ECO:0000256" key="1">
    <source>
        <dbReference type="SAM" id="MobiDB-lite"/>
    </source>
</evidence>
<sequence length="46" mass="4804">EALKSGLAPNISDAHTINGLPGPGQGCASQGEFQEPNLHFAITQRM</sequence>
<organism evidence="2 3">
    <name type="scientific">Trifolium medium</name>
    <dbReference type="NCBI Taxonomy" id="97028"/>
    <lineage>
        <taxon>Eukaryota</taxon>
        <taxon>Viridiplantae</taxon>
        <taxon>Streptophyta</taxon>
        <taxon>Embryophyta</taxon>
        <taxon>Tracheophyta</taxon>
        <taxon>Spermatophyta</taxon>
        <taxon>Magnoliopsida</taxon>
        <taxon>eudicotyledons</taxon>
        <taxon>Gunneridae</taxon>
        <taxon>Pentapetalae</taxon>
        <taxon>rosids</taxon>
        <taxon>fabids</taxon>
        <taxon>Fabales</taxon>
        <taxon>Fabaceae</taxon>
        <taxon>Papilionoideae</taxon>
        <taxon>50 kb inversion clade</taxon>
        <taxon>NPAAA clade</taxon>
        <taxon>Hologalegina</taxon>
        <taxon>IRL clade</taxon>
        <taxon>Trifolieae</taxon>
        <taxon>Trifolium</taxon>
    </lineage>
</organism>
<accession>A0A392V5V4</accession>
<feature type="non-terminal residue" evidence="2">
    <location>
        <position position="1"/>
    </location>
</feature>
<protein>
    <submittedName>
        <fullName evidence="2">Laccase-4-like</fullName>
    </submittedName>
</protein>
<evidence type="ECO:0000313" key="2">
    <source>
        <dbReference type="EMBL" id="MCI82659.1"/>
    </source>
</evidence>
<dbReference type="Proteomes" id="UP000265520">
    <property type="component" value="Unassembled WGS sequence"/>
</dbReference>
<keyword evidence="3" id="KW-1185">Reference proteome</keyword>
<dbReference type="EMBL" id="LXQA011048799">
    <property type="protein sequence ID" value="MCI82659.1"/>
    <property type="molecule type" value="Genomic_DNA"/>
</dbReference>
<proteinExistence type="predicted"/>
<evidence type="ECO:0000313" key="3">
    <source>
        <dbReference type="Proteomes" id="UP000265520"/>
    </source>
</evidence>
<name>A0A392V5V4_9FABA</name>
<feature type="region of interest" description="Disordered" evidence="1">
    <location>
        <begin position="1"/>
        <end position="31"/>
    </location>
</feature>
<dbReference type="AlphaFoldDB" id="A0A392V5V4"/>
<reference evidence="2 3" key="1">
    <citation type="journal article" date="2018" name="Front. Plant Sci.">
        <title>Red Clover (Trifolium pratense) and Zigzag Clover (T. medium) - A Picture of Genomic Similarities and Differences.</title>
        <authorList>
            <person name="Dluhosova J."/>
            <person name="Istvanek J."/>
            <person name="Nedelnik J."/>
            <person name="Repkova J."/>
        </authorList>
    </citation>
    <scope>NUCLEOTIDE SEQUENCE [LARGE SCALE GENOMIC DNA]</scope>
    <source>
        <strain evidence="3">cv. 10/8</strain>
        <tissue evidence="2">Leaf</tissue>
    </source>
</reference>